<dbReference type="GO" id="GO:0005576">
    <property type="term" value="C:extracellular region"/>
    <property type="evidence" value="ECO:0007669"/>
    <property type="project" value="InterPro"/>
</dbReference>
<sequence length="264" mass="27249">MLAITRVRLVLASAPLVLARPAPLPASASIPPGAVVHSSGTVVEIDIIATIVTTTNEIITASGDGSAPTPTSPSSSNIVVAAELFQENSASAPFTSYDTGVTSTRSIVVVVETASAVDAAASAWVAAHNAARAEYGADPVGWDDALVDKAQANAQLCTGAHTNAGENIADQSGSLTPQQSVDMWMAENIDYDWTDPGYTDAAGHFTQVVWKASQYIGWYIQECAAGTLFTATYGTSYQATCEYDPAGNVVNTGEFAANVGVKVS</sequence>
<evidence type="ECO:0000259" key="2">
    <source>
        <dbReference type="SMART" id="SM00198"/>
    </source>
</evidence>
<dbReference type="InterPro" id="IPR018244">
    <property type="entry name" value="Allrgn_V5/Tpx1_CS"/>
</dbReference>
<dbReference type="PANTHER" id="PTHR10334">
    <property type="entry name" value="CYSTEINE-RICH SECRETORY PROTEIN-RELATED"/>
    <property type="match status" value="1"/>
</dbReference>
<dbReference type="PRINTS" id="PR00837">
    <property type="entry name" value="V5TPXLIKE"/>
</dbReference>
<gene>
    <name evidence="3" type="ORF">EHS25_000491</name>
</gene>
<dbReference type="InterPro" id="IPR035940">
    <property type="entry name" value="CAP_sf"/>
</dbReference>
<dbReference type="STRING" id="1890683.A0A427YWA2"/>
<name>A0A427YWA2_9TREE</name>
<dbReference type="PROSITE" id="PS01009">
    <property type="entry name" value="CRISP_1"/>
    <property type="match status" value="1"/>
</dbReference>
<protein>
    <recommendedName>
        <fullName evidence="2">SCP domain-containing protein</fullName>
    </recommendedName>
</protein>
<feature type="chain" id="PRO_5019262168" description="SCP domain-containing protein" evidence="1">
    <location>
        <begin position="20"/>
        <end position="264"/>
    </location>
</feature>
<dbReference type="InterPro" id="IPR014044">
    <property type="entry name" value="CAP_dom"/>
</dbReference>
<evidence type="ECO:0000313" key="4">
    <source>
        <dbReference type="Proteomes" id="UP000279259"/>
    </source>
</evidence>
<dbReference type="SMART" id="SM00198">
    <property type="entry name" value="SCP"/>
    <property type="match status" value="1"/>
</dbReference>
<dbReference type="Gene3D" id="3.40.33.10">
    <property type="entry name" value="CAP"/>
    <property type="match status" value="1"/>
</dbReference>
<keyword evidence="4" id="KW-1185">Reference proteome</keyword>
<dbReference type="SUPFAM" id="SSF55797">
    <property type="entry name" value="PR-1-like"/>
    <property type="match status" value="1"/>
</dbReference>
<feature type="domain" description="SCP" evidence="2">
    <location>
        <begin position="119"/>
        <end position="251"/>
    </location>
</feature>
<evidence type="ECO:0000256" key="1">
    <source>
        <dbReference type="SAM" id="SignalP"/>
    </source>
</evidence>
<evidence type="ECO:0000313" key="3">
    <source>
        <dbReference type="EMBL" id="RSH95404.1"/>
    </source>
</evidence>
<dbReference type="InterPro" id="IPR001283">
    <property type="entry name" value="CRISP-related"/>
</dbReference>
<dbReference type="Proteomes" id="UP000279259">
    <property type="component" value="Unassembled WGS sequence"/>
</dbReference>
<feature type="signal peptide" evidence="1">
    <location>
        <begin position="1"/>
        <end position="19"/>
    </location>
</feature>
<dbReference type="AlphaFoldDB" id="A0A427YWA2"/>
<organism evidence="3 4">
    <name type="scientific">Saitozyma podzolica</name>
    <dbReference type="NCBI Taxonomy" id="1890683"/>
    <lineage>
        <taxon>Eukaryota</taxon>
        <taxon>Fungi</taxon>
        <taxon>Dikarya</taxon>
        <taxon>Basidiomycota</taxon>
        <taxon>Agaricomycotina</taxon>
        <taxon>Tremellomycetes</taxon>
        <taxon>Tremellales</taxon>
        <taxon>Trimorphomycetaceae</taxon>
        <taxon>Saitozyma</taxon>
    </lineage>
</organism>
<dbReference type="EMBL" id="RSCD01000001">
    <property type="protein sequence ID" value="RSH95404.1"/>
    <property type="molecule type" value="Genomic_DNA"/>
</dbReference>
<reference evidence="3 4" key="1">
    <citation type="submission" date="2018-11" db="EMBL/GenBank/DDBJ databases">
        <title>Genome sequence of Saitozyma podzolica DSM 27192.</title>
        <authorList>
            <person name="Aliyu H."/>
            <person name="Gorte O."/>
            <person name="Ochsenreither K."/>
        </authorList>
    </citation>
    <scope>NUCLEOTIDE SEQUENCE [LARGE SCALE GENOMIC DNA]</scope>
    <source>
        <strain evidence="3 4">DSM 27192</strain>
    </source>
</reference>
<comment type="caution">
    <text evidence="3">The sequence shown here is derived from an EMBL/GenBank/DDBJ whole genome shotgun (WGS) entry which is preliminary data.</text>
</comment>
<dbReference type="OrthoDB" id="337038at2759"/>
<keyword evidence="1" id="KW-0732">Signal</keyword>
<accession>A0A427YWA2</accession>
<dbReference type="Pfam" id="PF00188">
    <property type="entry name" value="CAP"/>
    <property type="match status" value="1"/>
</dbReference>
<proteinExistence type="predicted"/>